<evidence type="ECO:0000313" key="4">
    <source>
        <dbReference type="EMBL" id="CAC36800.1"/>
    </source>
</evidence>
<keyword evidence="5" id="KW-1185">Reference proteome</keyword>
<dbReference type="OrthoDB" id="291011at2"/>
<evidence type="ECO:0000256" key="3">
    <source>
        <dbReference type="SAM" id="SignalP"/>
    </source>
</evidence>
<reference evidence="4 5" key="1">
    <citation type="journal article" date="1998" name="J. Bacteriol.">
        <title>Cloning and physical mapping of the EcoRI fragments of the giant linear plasmid SCP1.</title>
        <authorList>
            <person name="Redenbach M."/>
            <person name="Ikeda K."/>
            <person name="Yamasaki M."/>
            <person name="Kinashi H."/>
        </authorList>
    </citation>
    <scope>NUCLEOTIDE SEQUENCE [LARGE SCALE GENOMIC DNA]</scope>
    <source>
        <strain evidence="5">ATCC BAA-471 / A3(2) / M145</strain>
    </source>
</reference>
<proteinExistence type="predicted"/>
<dbReference type="KEGG" id="sco:SCP1.274"/>
<evidence type="ECO:0000256" key="2">
    <source>
        <dbReference type="SAM" id="MobiDB-lite"/>
    </source>
</evidence>
<dbReference type="PANTHER" id="PTHR32305:SF17">
    <property type="entry name" value="TRNA NUCLEASE WAPA"/>
    <property type="match status" value="1"/>
</dbReference>
<dbReference type="InterPro" id="IPR022385">
    <property type="entry name" value="Rhs_assc_core"/>
</dbReference>
<dbReference type="Proteomes" id="UP000001973">
    <property type="component" value="Plasmid SCP1"/>
</dbReference>
<accession>Q9ACP4</accession>
<dbReference type="InterPro" id="IPR006311">
    <property type="entry name" value="TAT_signal"/>
</dbReference>
<sequence length="2082" mass="224420">MRHRRRLVRGVAVTVVSYLAISLLSEPVAAATGLALRELHEPDPVPTASVQPRTLNRPDQAAQHAWKAAPKVTWPESGSSTIPLPHAGVAKAADPAVQVGRSARTASKSGKASGPAAAQVQVLDQKVSTTLGVNGVVLAVRSGDGKAGPVDVQVDYSGFRHAYGGDWASRLTFKQLPACALSTPDKVSCTKSTDLITRNDSKYATVDAEVDLPAANSKTAASEPASKAPSSRSASGLAASEGTVLLAVTAAASGASGDFKAPPLSPSASWSAGGSSGAFTWSYGLDTPEVAAGEGPGLNLAYSSQAVDGRTAATNNQANWVGDGWSLDVGSIARRYTSCSEDTTNSNGTDKSGDQCWKKDNAVLTLGGQSNVLVKDDDSGQWHLEDDDGTKVEKLTDTARANGDNDGEYWRVTIPDGTQYYFGYNRLPGWSSGKTETNSTWTVPVFGNQSGEPCHASTYKDSWCQQAWRWNLDYVVTPHGDASAYYWNTETNYYGRNVNPDTGASTATVYDRGGYLDHIDYGLRSNNAYTQKAAGKVDFTVAERCLSDCGTFDSAHAKNWPDVPFDRYCASGNECKDRYSPSFWTRKRLTQVDTSILSGGAYKPVDTWKLTHQFPSTGDGTDRALWLASLTRTGHTGTGDVTMPTVTFKGQQLPNRVEGATTGGSPDPVPPMTRYRVYAINTETGSTIGATYSTADCKAGDVPSPANNTRRCYPVIWSPPDAPAADYEPYLDWFHTYVVTQVLESDNTGGAPTKETDYSYLGGMAWGKDEDEFTKSSQRTYGDRQGYGRVQVRTGAPAEGKQSLEEHRYFRGITGAKVADHEGNDVTDHPAFAGMPREDAVYSGDSGTVQKTVSYTPWHSAATATQVRTGLTALQAYATGIVQEKTRTAVSAGWRASQTVRTFDRYGQVLTESDLGDLAKTGDEECTTTTYAASSTGILDLPKQVKSIAVACDKTPSLPKDLISDARYYYDGATSPDAAATKGDVTRLDEQDAKGTGYLTTARHTYDQHGRELTDTNAADITSTTTYSPATIEAPTSTTETNALKHTVTTTYDPTRGAPTGVTDANGKRTDAVLDGLGRTLKVWRPGWAKVDHADQPTTQYTYTVSRTAPNAVETKTLQHDGTYITSYQIYDGLLRERETQAPAYGTANRIITETRYDTRGLAHKTYSAYYADGAPSATLVTALDSAVPAMVENLYDGQSRVTDAIARHNGDEAYRTKTVYGGDRITVIPPAGGTATTTITDVQGRSTERLQYTNADRTQYQTTHYTYGKYDEPATVTDPVGNTWTYTFDARGQKTDADDPDKGKTHTTYDDLGRATTVTDARGITLTTGYDDLGRQRTLKKGSTLLSEWTYDTVAKGQLTSSTRYIDGQSYTTATTAYNDAYQPTSSTVTIPASAGNLAGSYTWTFGYNTYTGAQEWIKHPAVGNLPSERQTTVYGDLDLPQKTTAGAVNLVNATQYDAFSRVNRIEFGTLGKKLYLSRDYDEFTGRLTRQTSDRDLAPKRIDDTTYTYDDAGNITALTTASGQDAQKTTDTQCFTNDTLQRLTEAWTTTTDCSTKPTTSTVGGPDPYWQTFTYDPVGNRTKLVDHSTNPAVTTDATTTYTHNTPGDSIPHAAQTANVSGGPNNGQASTFAYDDAGNTTTRTIGSRAQNLTWDDEGHLATVTEAGKTTSYLYDADGNRMIAHDADGTQTLTLPGNNELKITPAGAKEGVRYYTHGDETIAVRTSSGFSYLINDHQGTATAAVAMTTLAVTRRRQLPFGQLRSKHSETMPGTRGFVSGTEDPTGLTHLGAREYDPTLGTFISVDPLIDLNDPLQMNAYAYANSRPVTASDPDGRMLADDFTGLGFGNTTAMKHAYQKWGYRDSKGHTTKKYKKKLAKLRTSYNTYYKSSYYKKLMRESAQANAKAAARAKAQAEARRKAAEAERRKKASIWDKISNKWDEVKENTTSLDWWKHKGVDIGVGIAATAGTAACIASVVCGGGVFLVGASALFVAGVGAHMAIASPEERQKGGAQYLKRTAITEVRGMFFGATFGRGMIGALRSGPKQGIAKPGLTTRGGSDPLFAGIDRRDYGKKLYDHVKGLW</sequence>
<dbReference type="STRING" id="100226.gene:17765784"/>
<dbReference type="PANTHER" id="PTHR32305">
    <property type="match status" value="1"/>
</dbReference>
<dbReference type="EMBL" id="AL589148">
    <property type="protein sequence ID" value="CAC36800.1"/>
    <property type="molecule type" value="Genomic_DNA"/>
</dbReference>
<feature type="region of interest" description="Disordered" evidence="2">
    <location>
        <begin position="215"/>
        <end position="234"/>
    </location>
</feature>
<dbReference type="PhylomeDB" id="Q9ACP4"/>
<keyword evidence="3" id="KW-0732">Signal</keyword>
<dbReference type="InterPro" id="IPR031325">
    <property type="entry name" value="RHS_repeat"/>
</dbReference>
<feature type="region of interest" description="Disordered" evidence="2">
    <location>
        <begin position="1764"/>
        <end position="1783"/>
    </location>
</feature>
<dbReference type="PROSITE" id="PS51318">
    <property type="entry name" value="TAT"/>
    <property type="match status" value="1"/>
</dbReference>
<protein>
    <submittedName>
        <fullName evidence="4">Large secreted protein</fullName>
    </submittedName>
</protein>
<feature type="compositionally biased region" description="Low complexity" evidence="2">
    <location>
        <begin position="217"/>
        <end position="234"/>
    </location>
</feature>
<dbReference type="NCBIfam" id="TIGR03696">
    <property type="entry name" value="Rhs_assc_core"/>
    <property type="match status" value="1"/>
</dbReference>
<feature type="coiled-coil region" evidence="1">
    <location>
        <begin position="1896"/>
        <end position="1923"/>
    </location>
</feature>
<reference evidence="5" key="2">
    <citation type="journal article" date="2002" name="Nature">
        <title>Complete genome sequence of the model actinomycete Streptomyces coelicolor A3(2).</title>
        <authorList>
            <person name="Bentley S.D."/>
            <person name="Chater K.F."/>
            <person name="Cerdeno-Tarraga A.M."/>
            <person name="Challis G.L."/>
            <person name="Thomson N.R."/>
            <person name="James K.D."/>
            <person name="Harris D.E."/>
            <person name="Quail M.A."/>
            <person name="Kieser H."/>
            <person name="Harper D."/>
            <person name="Bateman A."/>
            <person name="Brown S."/>
            <person name="Chandra G."/>
            <person name="Chen C.W."/>
            <person name="Collins M."/>
            <person name="Cronin A."/>
            <person name="Fraser A."/>
            <person name="Goble A."/>
            <person name="Hidalgo J."/>
            <person name="Hornsby T."/>
            <person name="Howarth S."/>
            <person name="Huang C.H."/>
            <person name="Kieser T."/>
            <person name="Larke L."/>
            <person name="Murphy L."/>
            <person name="Oliver K."/>
            <person name="O'Neil S."/>
            <person name="Rabbinowitsch E."/>
            <person name="Rajandream M.A."/>
            <person name="Rutherford K."/>
            <person name="Rutter S."/>
            <person name="Seeger K."/>
            <person name="Saunders D."/>
            <person name="Sharp S."/>
            <person name="Squares R."/>
            <person name="Squares S."/>
            <person name="Taylor K."/>
            <person name="Warren T."/>
            <person name="Wietzorrek A."/>
            <person name="Woodward J."/>
            <person name="Barrell B.G."/>
            <person name="Parkhill J."/>
            <person name="Hopwood D.A."/>
        </authorList>
    </citation>
    <scope>NUCLEOTIDE SEQUENCE [LARGE SCALE GENOMIC DNA]</scope>
    <source>
        <strain evidence="5">ATCC BAA-471 / A3(2) / M145</strain>
    </source>
</reference>
<feature type="signal peptide" evidence="3">
    <location>
        <begin position="1"/>
        <end position="30"/>
    </location>
</feature>
<dbReference type="HOGENOM" id="CLU_000662_1_0_11"/>
<dbReference type="InterPro" id="IPR006530">
    <property type="entry name" value="YD"/>
</dbReference>
<name>Q9ACP4_STRCO</name>
<reference evidence="4 5" key="4">
    <citation type="journal article" date="2009" name="Mol. Microbiol.">
        <title>Extracellular signalling, translational control, two repressors and an activator all contribute to the regulation of methylenomycin production in Streptomyces coelicolor.</title>
        <authorList>
            <person name="O'Rourke S."/>
            <person name="Wietzorrek A."/>
            <person name="Fowler K."/>
            <person name="Corre C."/>
            <person name="Challis G.L."/>
            <person name="Chater K.F."/>
        </authorList>
    </citation>
    <scope>NUCLEOTIDE SEQUENCE [LARGE SCALE GENOMIC DNA]</scope>
    <source>
        <strain evidence="5">ATCC BAA-471 / A3(2) / M145</strain>
    </source>
</reference>
<reference evidence="4 5" key="3">
    <citation type="journal article" date="2008" name="Proc. Natl. Acad. Sci. U.S.A.">
        <title>2-Alkyl-4-hydroxymethylfuran-3-carboxylic acids, antibiotic production inducers discovered by Streptomyces coelicolor genome mining.</title>
        <authorList>
            <person name="Corre C."/>
            <person name="Song L."/>
            <person name="O'Rourke S."/>
            <person name="Chater K.F."/>
            <person name="Challis G.L."/>
        </authorList>
    </citation>
    <scope>NUCLEOTIDE SEQUENCE [LARGE SCALE GENOMIC DNA]</scope>
    <source>
        <strain evidence="5">ATCC BAA-471 / A3(2) / M145</strain>
    </source>
</reference>
<evidence type="ECO:0000313" key="5">
    <source>
        <dbReference type="Proteomes" id="UP000001973"/>
    </source>
</evidence>
<dbReference type="Gene3D" id="2.180.10.10">
    <property type="entry name" value="RHS repeat-associated core"/>
    <property type="match status" value="1"/>
</dbReference>
<gene>
    <name evidence="4" type="ordered locus">SCP1.274</name>
</gene>
<organism evidence="4 5">
    <name type="scientific">Streptomyces coelicolor (strain ATCC BAA-471 / A3(2) / M145)</name>
    <dbReference type="NCBI Taxonomy" id="100226"/>
    <lineage>
        <taxon>Bacteria</taxon>
        <taxon>Bacillati</taxon>
        <taxon>Actinomycetota</taxon>
        <taxon>Actinomycetes</taxon>
        <taxon>Kitasatosporales</taxon>
        <taxon>Streptomycetaceae</taxon>
        <taxon>Streptomyces</taxon>
        <taxon>Streptomyces albidoflavus group</taxon>
    </lineage>
</organism>
<dbReference type="Pfam" id="PF05593">
    <property type="entry name" value="RHS_repeat"/>
    <property type="match status" value="1"/>
</dbReference>
<dbReference type="InParanoid" id="Q9ACP4"/>
<geneLocation type="plasmid" evidence="5">
    <name>SCP1</name>
</geneLocation>
<dbReference type="InterPro" id="IPR050708">
    <property type="entry name" value="T6SS_VgrG/RHS"/>
</dbReference>
<feature type="chain" id="PRO_5004323517" evidence="3">
    <location>
        <begin position="31"/>
        <end position="2082"/>
    </location>
</feature>
<dbReference type="NCBIfam" id="TIGR01643">
    <property type="entry name" value="YD_repeat_2x"/>
    <property type="match status" value="2"/>
</dbReference>
<keyword evidence="1" id="KW-0175">Coiled coil</keyword>
<dbReference type="PATRIC" id="fig|100226.15.peg.8217"/>
<evidence type="ECO:0000256" key="1">
    <source>
        <dbReference type="SAM" id="Coils"/>
    </source>
</evidence>
<feature type="region of interest" description="Disordered" evidence="2">
    <location>
        <begin position="1050"/>
        <end position="1069"/>
    </location>
</feature>